<dbReference type="EMBL" id="JADQDC010000002">
    <property type="protein sequence ID" value="MBF9150282.1"/>
    <property type="molecule type" value="Genomic_DNA"/>
</dbReference>
<dbReference type="RefSeq" id="WP_196274634.1">
    <property type="nucleotide sequence ID" value="NZ_JADQDC010000002.1"/>
</dbReference>
<keyword evidence="2" id="KW-1185">Reference proteome</keyword>
<organism evidence="1 2">
    <name type="scientific">Novosphingobium jiangmenense</name>
    <dbReference type="NCBI Taxonomy" id="2791981"/>
    <lineage>
        <taxon>Bacteria</taxon>
        <taxon>Pseudomonadati</taxon>
        <taxon>Pseudomonadota</taxon>
        <taxon>Alphaproteobacteria</taxon>
        <taxon>Sphingomonadales</taxon>
        <taxon>Sphingomonadaceae</taxon>
        <taxon>Novosphingobium</taxon>
    </lineage>
</organism>
<accession>A0ABS0HDI4</accession>
<protein>
    <submittedName>
        <fullName evidence="1">Uncharacterized protein</fullName>
    </submittedName>
</protein>
<reference evidence="1 2" key="1">
    <citation type="submission" date="2020-11" db="EMBL/GenBank/DDBJ databases">
        <title>The genome sequence of Novosphingobium sp. 1Y9A.</title>
        <authorList>
            <person name="Liu Y."/>
        </authorList>
    </citation>
    <scope>NUCLEOTIDE SEQUENCE [LARGE SCALE GENOMIC DNA]</scope>
    <source>
        <strain evidence="1 2">1Y9A</strain>
    </source>
</reference>
<gene>
    <name evidence="1" type="ORF">I2488_04650</name>
</gene>
<proteinExistence type="predicted"/>
<evidence type="ECO:0000313" key="1">
    <source>
        <dbReference type="EMBL" id="MBF9150282.1"/>
    </source>
</evidence>
<name>A0ABS0HDI4_9SPHN</name>
<evidence type="ECO:0000313" key="2">
    <source>
        <dbReference type="Proteomes" id="UP000600799"/>
    </source>
</evidence>
<dbReference type="Proteomes" id="UP000600799">
    <property type="component" value="Unassembled WGS sequence"/>
</dbReference>
<sequence length="264" mass="28773">MPSLLPLMLAATSSPEAVQLSLNCSALNPQAQHKSIQIDLDERGAGRILVRYSIDGEKVLVADKVAETARFVEREGMDRNYVINDPREPLGMTLINRGDEWAVDLYPASWKAAYGPLITGRCIHAQRTDVPMSQLVSTTDLPIVVPLLGPVSPGVRWPSVAYSATCQVTDGRDEQTIPLTVSVNGDLKFGSFEGSMHGGLGLRAGGMTVVHNKLTKDLPNGEQEVLTIVVRQSEFWVDWTKGATGGAKSWFRGVCAEWKQEEAQ</sequence>
<comment type="caution">
    <text evidence="1">The sequence shown here is derived from an EMBL/GenBank/DDBJ whole genome shotgun (WGS) entry which is preliminary data.</text>
</comment>